<dbReference type="InterPro" id="IPR015915">
    <property type="entry name" value="Kelch-typ_b-propeller"/>
</dbReference>
<dbReference type="InterPro" id="IPR017451">
    <property type="entry name" value="F-box-assoc_interact_dom"/>
</dbReference>
<dbReference type="PANTHER" id="PTHR31672:SF13">
    <property type="entry name" value="F-BOX PROTEIN CPR30-LIKE"/>
    <property type="match status" value="1"/>
</dbReference>
<reference evidence="3" key="2">
    <citation type="submission" date="2025-08" db="UniProtKB">
        <authorList>
            <consortium name="RefSeq"/>
        </authorList>
    </citation>
    <scope>IDENTIFICATION</scope>
    <source>
        <tissue evidence="3">Leaf</tissue>
    </source>
</reference>
<keyword evidence="2" id="KW-1185">Reference proteome</keyword>
<sequence>MKKSIRIRLGSAIGLVKLGGINYEKGKTSHIASSSRRKRRRILRKGINEKLVFASSLPNDIVEEIFLRLPVKAQIRLKSLSKQWRWTIESRSFEERHLKIAKRSHLDYPKVMVISEEYPLKGSKGKLPRPDTDIGFSTICLESASVLSSTVITFPQGYLHWIYASESCDGLFCIHSVRTLAIYVVNPATRWLRQLPPARFQISMLKLNPTPETWTFVKSVCYIAFVKAIDYKLVWMYNSDASSPNEELTTSEVFDFRANTWRYFTCTPRYRLFCDQAPTSANGSIYWFTEPYYGEIKVVALDIHTEKFRVLPKINPAIASSDPNHIDMCTLDNDLCMSKREGDTMIQHIWRLKSSEDSWEKIYTIDLLSCSSSLSEFRDGFNWTQKDLVEPSTPVAICKNKKILLSHRYARNLIKYDPQAKSLCLFFQRPLCRRYVSYFQSLITHV</sequence>
<dbReference type="SMART" id="SM00256">
    <property type="entry name" value="FBOX"/>
    <property type="match status" value="1"/>
</dbReference>
<reference evidence="2" key="1">
    <citation type="journal article" date="2014" name="Nat. Commun.">
        <title>The emerging biofuel crop Camelina sativa retains a highly undifferentiated hexaploid genome structure.</title>
        <authorList>
            <person name="Kagale S."/>
            <person name="Koh C."/>
            <person name="Nixon J."/>
            <person name="Bollina V."/>
            <person name="Clarke W.E."/>
            <person name="Tuteja R."/>
            <person name="Spillane C."/>
            <person name="Robinson S.J."/>
            <person name="Links M.G."/>
            <person name="Clarke C."/>
            <person name="Higgins E.E."/>
            <person name="Huebert T."/>
            <person name="Sharpe A.G."/>
            <person name="Parkin I.A."/>
        </authorList>
    </citation>
    <scope>NUCLEOTIDE SEQUENCE [LARGE SCALE GENOMIC DNA]</scope>
    <source>
        <strain evidence="2">cv. DH55</strain>
    </source>
</reference>
<dbReference type="Gene3D" id="2.120.10.80">
    <property type="entry name" value="Kelch-type beta propeller"/>
    <property type="match status" value="1"/>
</dbReference>
<feature type="domain" description="F-box" evidence="1">
    <location>
        <begin position="51"/>
        <end position="96"/>
    </location>
</feature>
<dbReference type="SUPFAM" id="SSF81383">
    <property type="entry name" value="F-box domain"/>
    <property type="match status" value="1"/>
</dbReference>
<dbReference type="CDD" id="cd22157">
    <property type="entry name" value="F-box_AtFBW1-like"/>
    <property type="match status" value="1"/>
</dbReference>
<proteinExistence type="predicted"/>
<protein>
    <submittedName>
        <fullName evidence="3">F-box protein At1g12855</fullName>
    </submittedName>
</protein>
<dbReference type="RefSeq" id="XP_010462682.1">
    <property type="nucleotide sequence ID" value="XM_010464380.1"/>
</dbReference>
<dbReference type="InterPro" id="IPR011043">
    <property type="entry name" value="Gal_Oxase/kelch_b-propeller"/>
</dbReference>
<dbReference type="InterPro" id="IPR001810">
    <property type="entry name" value="F-box_dom"/>
</dbReference>
<evidence type="ECO:0000313" key="2">
    <source>
        <dbReference type="Proteomes" id="UP000694864"/>
    </source>
</evidence>
<dbReference type="InterPro" id="IPR050796">
    <property type="entry name" value="SCF_F-box_component"/>
</dbReference>
<name>A0ABM0VXS2_CAMSA</name>
<dbReference type="Proteomes" id="UP000694864">
    <property type="component" value="Chromosome 14"/>
</dbReference>
<dbReference type="Pfam" id="PF00646">
    <property type="entry name" value="F-box"/>
    <property type="match status" value="1"/>
</dbReference>
<evidence type="ECO:0000259" key="1">
    <source>
        <dbReference type="PROSITE" id="PS50181"/>
    </source>
</evidence>
<gene>
    <name evidence="3" type="primary">LOC104743278</name>
</gene>
<dbReference type="InterPro" id="IPR036047">
    <property type="entry name" value="F-box-like_dom_sf"/>
</dbReference>
<dbReference type="GeneID" id="104743278"/>
<dbReference type="SUPFAM" id="SSF50965">
    <property type="entry name" value="Galactose oxidase, central domain"/>
    <property type="match status" value="1"/>
</dbReference>
<dbReference type="NCBIfam" id="TIGR01640">
    <property type="entry name" value="F_box_assoc_1"/>
    <property type="match status" value="1"/>
</dbReference>
<dbReference type="Gene3D" id="1.20.1280.50">
    <property type="match status" value="1"/>
</dbReference>
<dbReference type="PROSITE" id="PS50181">
    <property type="entry name" value="FBOX"/>
    <property type="match status" value="1"/>
</dbReference>
<dbReference type="PANTHER" id="PTHR31672">
    <property type="entry name" value="BNACNNG10540D PROTEIN"/>
    <property type="match status" value="1"/>
</dbReference>
<dbReference type="InterPro" id="IPR006527">
    <property type="entry name" value="F-box-assoc_dom_typ1"/>
</dbReference>
<evidence type="ECO:0000313" key="3">
    <source>
        <dbReference type="RefSeq" id="XP_010462682.1"/>
    </source>
</evidence>
<dbReference type="Pfam" id="PF07734">
    <property type="entry name" value="FBA_1"/>
    <property type="match status" value="1"/>
</dbReference>
<organism evidence="2 3">
    <name type="scientific">Camelina sativa</name>
    <name type="common">False flax</name>
    <name type="synonym">Myagrum sativum</name>
    <dbReference type="NCBI Taxonomy" id="90675"/>
    <lineage>
        <taxon>Eukaryota</taxon>
        <taxon>Viridiplantae</taxon>
        <taxon>Streptophyta</taxon>
        <taxon>Embryophyta</taxon>
        <taxon>Tracheophyta</taxon>
        <taxon>Spermatophyta</taxon>
        <taxon>Magnoliopsida</taxon>
        <taxon>eudicotyledons</taxon>
        <taxon>Gunneridae</taxon>
        <taxon>Pentapetalae</taxon>
        <taxon>rosids</taxon>
        <taxon>malvids</taxon>
        <taxon>Brassicales</taxon>
        <taxon>Brassicaceae</taxon>
        <taxon>Camelineae</taxon>
        <taxon>Camelina</taxon>
    </lineage>
</organism>
<accession>A0ABM0VXS2</accession>